<comment type="caution">
    <text evidence="2">The sequence shown here is derived from an EMBL/GenBank/DDBJ whole genome shotgun (WGS) entry which is preliminary data.</text>
</comment>
<feature type="region of interest" description="Disordered" evidence="1">
    <location>
        <begin position="30"/>
        <end position="57"/>
    </location>
</feature>
<organism evidence="2 3">
    <name type="scientific">Halogranum salarium B-1</name>
    <dbReference type="NCBI Taxonomy" id="1210908"/>
    <lineage>
        <taxon>Archaea</taxon>
        <taxon>Methanobacteriati</taxon>
        <taxon>Methanobacteriota</taxon>
        <taxon>Stenosarchaea group</taxon>
        <taxon>Halobacteria</taxon>
        <taxon>Halobacteriales</taxon>
        <taxon>Haloferacaceae</taxon>
    </lineage>
</organism>
<evidence type="ECO:0000256" key="1">
    <source>
        <dbReference type="SAM" id="MobiDB-lite"/>
    </source>
</evidence>
<name>J3EWH5_9EURY</name>
<dbReference type="Proteomes" id="UP000007813">
    <property type="component" value="Unassembled WGS sequence"/>
</dbReference>
<reference evidence="2 3" key="1">
    <citation type="journal article" date="2012" name="J. Bacteriol.">
        <title>Draft Genome Sequence of the Extremely Halophilic Archaeon Halogranum salarium B-1T.</title>
        <authorList>
            <person name="Kim K.K."/>
            <person name="Lee K.C."/>
            <person name="Lee J.S."/>
        </authorList>
    </citation>
    <scope>NUCLEOTIDE SEQUENCE [LARGE SCALE GENOMIC DNA]</scope>
    <source>
        <strain evidence="2 3">B-1</strain>
    </source>
</reference>
<dbReference type="AlphaFoldDB" id="J3EWH5"/>
<dbReference type="EMBL" id="ALJD01000006">
    <property type="protein sequence ID" value="EJN59212.1"/>
    <property type="molecule type" value="Genomic_DNA"/>
</dbReference>
<accession>J3EWH5</accession>
<sequence length="57" mass="6419">MGHKDTGWRPKGGVEPYRGYDVWEYEIGPHEVNDGEVDGDISFEGDETDTEDSEADE</sequence>
<evidence type="ECO:0000313" key="3">
    <source>
        <dbReference type="Proteomes" id="UP000007813"/>
    </source>
</evidence>
<proteinExistence type="predicted"/>
<gene>
    <name evidence="2" type="ORF">HSB1_26330</name>
</gene>
<feature type="compositionally biased region" description="Acidic residues" evidence="1">
    <location>
        <begin position="34"/>
        <end position="57"/>
    </location>
</feature>
<dbReference type="OrthoDB" id="223633at2157"/>
<evidence type="ECO:0000313" key="2">
    <source>
        <dbReference type="EMBL" id="EJN59212.1"/>
    </source>
</evidence>
<protein>
    <submittedName>
        <fullName evidence="2">Uncharacterized protein</fullName>
    </submittedName>
</protein>
<dbReference type="RefSeq" id="WP_009375181.1">
    <property type="nucleotide sequence ID" value="NZ_ALJD01000006.1"/>
</dbReference>
<dbReference type="eggNOG" id="arCOG10862">
    <property type="taxonomic scope" value="Archaea"/>
</dbReference>